<evidence type="ECO:0000313" key="2">
    <source>
        <dbReference type="Proteomes" id="UP000697995"/>
    </source>
</evidence>
<sequence length="144" mass="15754">MPIYCVYKIATGALLSTTRDQNAVARQGTLDVLGAAVAIRPDSEAGGVWDPVLLRFVPPPPPKKIPVVAFWQILTQDERIAFLAQAETDPRVKDWIRLIDLSDSLALDDPNSSNLLALMTDRQVISDARYSEITQQIANAIAAL</sequence>
<comment type="caution">
    <text evidence="1">The sequence shown here is derived from an EMBL/GenBank/DDBJ whole genome shotgun (WGS) entry which is preliminary data.</text>
</comment>
<proteinExistence type="predicted"/>
<name>A0ABS1CQW9_9PROT</name>
<gene>
    <name evidence="1" type="ORF">CKO45_01155</name>
</gene>
<reference evidence="1 2" key="1">
    <citation type="journal article" date="2020" name="Microorganisms">
        <title>Osmotic Adaptation and Compatible Solute Biosynthesis of Phototrophic Bacteria as Revealed from Genome Analyses.</title>
        <authorList>
            <person name="Imhoff J.F."/>
            <person name="Rahn T."/>
            <person name="Kunzel S."/>
            <person name="Keller A."/>
            <person name="Neulinger S.C."/>
        </authorList>
    </citation>
    <scope>NUCLEOTIDE SEQUENCE [LARGE SCALE GENOMIC DNA]</scope>
    <source>
        <strain evidence="1 2">DSM 15382</strain>
    </source>
</reference>
<accession>A0ABS1CQW9</accession>
<organism evidence="1 2">
    <name type="scientific">Paracraurococcus ruber</name>
    <dbReference type="NCBI Taxonomy" id="77675"/>
    <lineage>
        <taxon>Bacteria</taxon>
        <taxon>Pseudomonadati</taxon>
        <taxon>Pseudomonadota</taxon>
        <taxon>Alphaproteobacteria</taxon>
        <taxon>Acetobacterales</taxon>
        <taxon>Roseomonadaceae</taxon>
        <taxon>Paracraurococcus</taxon>
    </lineage>
</organism>
<keyword evidence="2" id="KW-1185">Reference proteome</keyword>
<dbReference type="RefSeq" id="WP_133217835.1">
    <property type="nucleotide sequence ID" value="NZ_NRSG01000004.1"/>
</dbReference>
<dbReference type="EMBL" id="NRSG01000004">
    <property type="protein sequence ID" value="MBK1656834.1"/>
    <property type="molecule type" value="Genomic_DNA"/>
</dbReference>
<evidence type="ECO:0000313" key="1">
    <source>
        <dbReference type="EMBL" id="MBK1656834.1"/>
    </source>
</evidence>
<dbReference type="Proteomes" id="UP000697995">
    <property type="component" value="Unassembled WGS sequence"/>
</dbReference>
<protein>
    <submittedName>
        <fullName evidence="1">Uncharacterized protein</fullName>
    </submittedName>
</protein>